<dbReference type="Pfam" id="PF00496">
    <property type="entry name" value="SBP_bac_5"/>
    <property type="match status" value="1"/>
</dbReference>
<sequence length="605" mass="68522">MHGHHGRALALLASLLLVVGLAAAAGAAPKNPDTLVKAEYGEPETLDPAFAYDTASGEVIYQIYENLIAFDGSDLTKFVPMLATQVPSVQNGLISKDGKTYRFPIRKGVRFHDGTPLTPADVEYSFERIMLQDRNGGPAWMILEPLLGVSSIEQLATSMAGVKEFKEVPADVLRKVYDKVDKAVEVQGDSVIFHLARPYPPFLSILAHNSSWSSIISKKWAIAQGDWDGKPDNWVKWHDPKAEEDPLFEKANGTGPFKLVTWEHGSQVILERNDDYWRKPAQLKRVVIKKVDEWSTRLLMLQSGDADIIVTDPQYLGQVEKLPGVTVLRKLPWVTNTTMFFTYQIAAEGNPYIGSGKLDGNGIPPDFFMDIDVRKAFNYAFDFDTYIKDVVQGEGTQARGPIPRGLPFFNPEQPVYKYDPKKAEEHFKKAWGGKLWQTGFKMTITYNSGNDARRIAGEILKQGIESINPKFHIDIQAVQWPTFLQAYLESKLPIFTIGWLADFPDPHNFAVPYLAKEGGTYAPAQRFPEEWYKQFQELIDKGMSTTDPKQRQEAYYKMQQLAYDYALDIFLVDRTDNRVMRDWVKGFYPNAIRPGDDFYPMYKEG</sequence>
<evidence type="ECO:0000313" key="3">
    <source>
        <dbReference type="EMBL" id="WRP18208.1"/>
    </source>
</evidence>
<dbReference type="InterPro" id="IPR000914">
    <property type="entry name" value="SBP_5_dom"/>
</dbReference>
<organism evidence="3 4">
    <name type="scientific">Carboxydichorda subterranea</name>
    <dbReference type="NCBI Taxonomy" id="3109565"/>
    <lineage>
        <taxon>Bacteria</taxon>
        <taxon>Bacillati</taxon>
        <taxon>Bacillota</taxon>
        <taxon>Limnochordia</taxon>
        <taxon>Limnochordales</taxon>
        <taxon>Geochordaceae</taxon>
        <taxon>Carboxydichorda</taxon>
    </lineage>
</organism>
<dbReference type="Proteomes" id="UP001332192">
    <property type="component" value="Chromosome"/>
</dbReference>
<dbReference type="InterPro" id="IPR039424">
    <property type="entry name" value="SBP_5"/>
</dbReference>
<protein>
    <submittedName>
        <fullName evidence="3">ABC transporter substrate-binding protein</fullName>
    </submittedName>
</protein>
<dbReference type="Gene3D" id="3.10.105.10">
    <property type="entry name" value="Dipeptide-binding Protein, Domain 3"/>
    <property type="match status" value="1"/>
</dbReference>
<dbReference type="EMBL" id="CP141615">
    <property type="protein sequence ID" value="WRP18208.1"/>
    <property type="molecule type" value="Genomic_DNA"/>
</dbReference>
<gene>
    <name evidence="3" type="ORF">U7230_04160</name>
</gene>
<proteinExistence type="predicted"/>
<dbReference type="SUPFAM" id="SSF53850">
    <property type="entry name" value="Periplasmic binding protein-like II"/>
    <property type="match status" value="1"/>
</dbReference>
<feature type="chain" id="PRO_5047353099" evidence="1">
    <location>
        <begin position="25"/>
        <end position="605"/>
    </location>
</feature>
<dbReference type="InterPro" id="IPR030678">
    <property type="entry name" value="Peptide/Ni-bd"/>
</dbReference>
<feature type="domain" description="Solute-binding protein family 5" evidence="2">
    <location>
        <begin position="77"/>
        <end position="518"/>
    </location>
</feature>
<dbReference type="PANTHER" id="PTHR30290:SF34">
    <property type="entry name" value="ABC TRANSPORTER, PERIPLASMIC OLIGO-PEPTIDE BINDING PROTEIN, PUTATIVE-RELATED"/>
    <property type="match status" value="1"/>
</dbReference>
<keyword evidence="4" id="KW-1185">Reference proteome</keyword>
<dbReference type="CDD" id="cd08512">
    <property type="entry name" value="PBP2_NikA_DppA_OppA_like_7"/>
    <property type="match status" value="1"/>
</dbReference>
<evidence type="ECO:0000259" key="2">
    <source>
        <dbReference type="Pfam" id="PF00496"/>
    </source>
</evidence>
<keyword evidence="1" id="KW-0732">Signal</keyword>
<evidence type="ECO:0000256" key="1">
    <source>
        <dbReference type="SAM" id="SignalP"/>
    </source>
</evidence>
<name>A0ABZ1C1M9_9FIRM</name>
<dbReference type="Gene3D" id="3.40.190.10">
    <property type="entry name" value="Periplasmic binding protein-like II"/>
    <property type="match status" value="1"/>
</dbReference>
<feature type="signal peptide" evidence="1">
    <location>
        <begin position="1"/>
        <end position="24"/>
    </location>
</feature>
<dbReference type="RefSeq" id="WP_324717479.1">
    <property type="nucleotide sequence ID" value="NZ_CP141615.1"/>
</dbReference>
<accession>A0ABZ1C1M9</accession>
<reference evidence="3 4" key="1">
    <citation type="journal article" date="2024" name="Front. Microbiol.">
        <title>Novel thermophilic genera Geochorda gen. nov. and Carboxydochorda gen. nov. from the deep terrestrial subsurface reveal the ecophysiological diversity in the class Limnochordia.</title>
        <authorList>
            <person name="Karnachuk O.V."/>
            <person name="Lukina A.P."/>
            <person name="Avakyan M.R."/>
            <person name="Kadnikov V.V."/>
            <person name="Begmatov S."/>
            <person name="Beletsky A.V."/>
            <person name="Vlasova K.G."/>
            <person name="Novikov A.A."/>
            <person name="Shcherbakova V.A."/>
            <person name="Mardanov A.V."/>
            <person name="Ravin N.V."/>
        </authorList>
    </citation>
    <scope>NUCLEOTIDE SEQUENCE [LARGE SCALE GENOMIC DNA]</scope>
    <source>
        <strain evidence="3 4">L945</strain>
    </source>
</reference>
<dbReference type="PIRSF" id="PIRSF002741">
    <property type="entry name" value="MppA"/>
    <property type="match status" value="1"/>
</dbReference>
<evidence type="ECO:0000313" key="4">
    <source>
        <dbReference type="Proteomes" id="UP001332192"/>
    </source>
</evidence>
<dbReference type="PANTHER" id="PTHR30290">
    <property type="entry name" value="PERIPLASMIC BINDING COMPONENT OF ABC TRANSPORTER"/>
    <property type="match status" value="1"/>
</dbReference>